<dbReference type="RefSeq" id="WP_131126136.1">
    <property type="nucleotide sequence ID" value="NZ_SIXH01000553.1"/>
</dbReference>
<proteinExistence type="predicted"/>
<accession>A0A4Q9HKP9</accession>
<evidence type="ECO:0000313" key="1">
    <source>
        <dbReference type="EMBL" id="TBO55258.1"/>
    </source>
</evidence>
<reference evidence="1 2" key="1">
    <citation type="submission" date="2019-02" db="EMBL/GenBank/DDBJ databases">
        <title>Draft Genome Sequence of Streptomyces sp. AM-2504, identified by 16S rRNA comparative analysis as a Streptomyces Kasugaensis strain.</title>
        <authorList>
            <person name="Napolioni V."/>
            <person name="Giuliodori A.M."/>
            <person name="Spurio R."/>
            <person name="Fabbretti A."/>
        </authorList>
    </citation>
    <scope>NUCLEOTIDE SEQUENCE [LARGE SCALE GENOMIC DNA]</scope>
    <source>
        <strain evidence="1 2">AM-2504</strain>
    </source>
</reference>
<organism evidence="1 2">
    <name type="scientific">Streptomyces kasugaensis</name>
    <dbReference type="NCBI Taxonomy" id="1946"/>
    <lineage>
        <taxon>Bacteria</taxon>
        <taxon>Bacillati</taxon>
        <taxon>Actinomycetota</taxon>
        <taxon>Actinomycetes</taxon>
        <taxon>Kitasatosporales</taxon>
        <taxon>Streptomycetaceae</taxon>
        <taxon>Streptomyces</taxon>
    </lineage>
</organism>
<gene>
    <name evidence="1" type="ORF">EYS09_34200</name>
</gene>
<comment type="caution">
    <text evidence="1">The sequence shown here is derived from an EMBL/GenBank/DDBJ whole genome shotgun (WGS) entry which is preliminary data.</text>
</comment>
<protein>
    <submittedName>
        <fullName evidence="1">Uncharacterized protein</fullName>
    </submittedName>
</protein>
<sequence length="143" mass="15804">MTPKESGPVARRRRERAGAVVAAVITAAALTVGLAGCRDVSAKTADRVELCAKIVGKTFTNPFPDDAEKTKRDIRKRADELDEMAKEAPDEKLRQAIESTAEKMRSAEVKGKGTSRTVLGYISEQNDRLKDLRHTCLNRDDYK</sequence>
<dbReference type="Proteomes" id="UP000292452">
    <property type="component" value="Unassembled WGS sequence"/>
</dbReference>
<evidence type="ECO:0000313" key="2">
    <source>
        <dbReference type="Proteomes" id="UP000292452"/>
    </source>
</evidence>
<keyword evidence="2" id="KW-1185">Reference proteome</keyword>
<dbReference type="EMBL" id="SIXH01000553">
    <property type="protein sequence ID" value="TBO55258.1"/>
    <property type="molecule type" value="Genomic_DNA"/>
</dbReference>
<dbReference type="AlphaFoldDB" id="A0A4Q9HKP9"/>
<name>A0A4Q9HKP9_STRKA</name>